<feature type="domain" description="ABC transporter" evidence="5">
    <location>
        <begin position="2"/>
        <end position="226"/>
    </location>
</feature>
<organism evidence="6 7">
    <name type="scientific">Guptibacillus hwajinpoensis</name>
    <dbReference type="NCBI Taxonomy" id="208199"/>
    <lineage>
        <taxon>Bacteria</taxon>
        <taxon>Bacillati</taxon>
        <taxon>Bacillota</taxon>
        <taxon>Bacilli</taxon>
        <taxon>Bacillales</taxon>
        <taxon>Guptibacillaceae</taxon>
        <taxon>Guptibacillus</taxon>
    </lineage>
</organism>
<proteinExistence type="inferred from homology"/>
<gene>
    <name evidence="6" type="ORF">GLW07_00315</name>
</gene>
<sequence length="293" mass="33656">MIQVKNVKHDRKHFSLSIPELALGRGITILVGKNGSGKSTLLQLIATALKPHRGTIQYGGKTIDDALPFIRKNIGFLPTGIELYEEMRVKRFLRYMSELKGVVNEDAVERSLVGLHLQDVKGAKIKTLSQGMKQRVGIAQAILDCPPILLLDEPLNYLDSRERKNVVSLLTRYAQSRLVLIATHELNEWEDMADEVIWLQEGKVLFKGPINLWKTHLPLRVYKGQVPLSKIKDLDQERIIHMKRGHDHYLIKYIDETKPFEHFKEAEVTIEDAYFIRKKSRDQGTITPHHLIF</sequence>
<dbReference type="GO" id="GO:0016887">
    <property type="term" value="F:ATP hydrolysis activity"/>
    <property type="evidence" value="ECO:0007669"/>
    <property type="project" value="InterPro"/>
</dbReference>
<dbReference type="EMBL" id="WMEY01000001">
    <property type="protein sequence ID" value="MYL61786.1"/>
    <property type="molecule type" value="Genomic_DNA"/>
</dbReference>
<evidence type="ECO:0000313" key="7">
    <source>
        <dbReference type="Proteomes" id="UP000447833"/>
    </source>
</evidence>
<dbReference type="InterPro" id="IPR003439">
    <property type="entry name" value="ABC_transporter-like_ATP-bd"/>
</dbReference>
<name>A0A845ETN8_9BACL</name>
<dbReference type="SUPFAM" id="SSF52540">
    <property type="entry name" value="P-loop containing nucleoside triphosphate hydrolases"/>
    <property type="match status" value="1"/>
</dbReference>
<dbReference type="InterPro" id="IPR003593">
    <property type="entry name" value="AAA+_ATPase"/>
</dbReference>
<dbReference type="RefSeq" id="WP_160917742.1">
    <property type="nucleotide sequence ID" value="NZ_WMEY01000001.1"/>
</dbReference>
<dbReference type="PANTHER" id="PTHR43335">
    <property type="entry name" value="ABC TRANSPORTER, ATP-BINDING PROTEIN"/>
    <property type="match status" value="1"/>
</dbReference>
<keyword evidence="2" id="KW-0813">Transport</keyword>
<keyword evidence="3" id="KW-0547">Nucleotide-binding</keyword>
<evidence type="ECO:0000256" key="2">
    <source>
        <dbReference type="ARBA" id="ARBA00022448"/>
    </source>
</evidence>
<evidence type="ECO:0000256" key="1">
    <source>
        <dbReference type="ARBA" id="ARBA00005417"/>
    </source>
</evidence>
<comment type="similarity">
    <text evidence="1">Belongs to the ABC transporter superfamily.</text>
</comment>
<evidence type="ECO:0000256" key="4">
    <source>
        <dbReference type="ARBA" id="ARBA00022840"/>
    </source>
</evidence>
<dbReference type="InterPro" id="IPR027417">
    <property type="entry name" value="P-loop_NTPase"/>
</dbReference>
<reference evidence="6 7" key="1">
    <citation type="submission" date="2019-11" db="EMBL/GenBank/DDBJ databases">
        <title>Genome sequences of 17 halophilic strains isolated from different environments.</title>
        <authorList>
            <person name="Furrow R.E."/>
        </authorList>
    </citation>
    <scope>NUCLEOTIDE SEQUENCE [LARGE SCALE GENOMIC DNA]</scope>
    <source>
        <strain evidence="6 7">22506_14_FS</strain>
    </source>
</reference>
<dbReference type="PROSITE" id="PS00211">
    <property type="entry name" value="ABC_TRANSPORTER_1"/>
    <property type="match status" value="1"/>
</dbReference>
<comment type="caution">
    <text evidence="6">The sequence shown here is derived from an EMBL/GenBank/DDBJ whole genome shotgun (WGS) entry which is preliminary data.</text>
</comment>
<protein>
    <submittedName>
        <fullName evidence="6">ATP-binding cassette domain-containing protein</fullName>
    </submittedName>
</protein>
<dbReference type="PROSITE" id="PS50893">
    <property type="entry name" value="ABC_TRANSPORTER_2"/>
    <property type="match status" value="1"/>
</dbReference>
<evidence type="ECO:0000313" key="6">
    <source>
        <dbReference type="EMBL" id="MYL61786.1"/>
    </source>
</evidence>
<evidence type="ECO:0000256" key="3">
    <source>
        <dbReference type="ARBA" id="ARBA00022741"/>
    </source>
</evidence>
<dbReference type="Proteomes" id="UP000447833">
    <property type="component" value="Unassembled WGS sequence"/>
</dbReference>
<keyword evidence="4 6" id="KW-0067">ATP-binding</keyword>
<dbReference type="GO" id="GO:0005524">
    <property type="term" value="F:ATP binding"/>
    <property type="evidence" value="ECO:0007669"/>
    <property type="project" value="UniProtKB-KW"/>
</dbReference>
<dbReference type="InterPro" id="IPR017871">
    <property type="entry name" value="ABC_transporter-like_CS"/>
</dbReference>
<dbReference type="AlphaFoldDB" id="A0A845ETN8"/>
<evidence type="ECO:0000259" key="5">
    <source>
        <dbReference type="PROSITE" id="PS50893"/>
    </source>
</evidence>
<dbReference type="Gene3D" id="3.40.50.300">
    <property type="entry name" value="P-loop containing nucleotide triphosphate hydrolases"/>
    <property type="match status" value="1"/>
</dbReference>
<dbReference type="SMART" id="SM00382">
    <property type="entry name" value="AAA"/>
    <property type="match status" value="1"/>
</dbReference>
<accession>A0A845ETN8</accession>
<dbReference type="Pfam" id="PF00005">
    <property type="entry name" value="ABC_tran"/>
    <property type="match status" value="1"/>
</dbReference>